<evidence type="ECO:0000256" key="4">
    <source>
        <dbReference type="ARBA" id="ARBA00022729"/>
    </source>
</evidence>
<gene>
    <name evidence="8" type="ORF">ABLV49_00400</name>
</gene>
<evidence type="ECO:0000256" key="2">
    <source>
        <dbReference type="ARBA" id="ARBA00009477"/>
    </source>
</evidence>
<dbReference type="Gene3D" id="1.10.287.470">
    <property type="entry name" value="Helix hairpin bin"/>
    <property type="match status" value="1"/>
</dbReference>
<organism evidence="8">
    <name type="scientific">Polaromonas hydrogenivorans</name>
    <dbReference type="NCBI Taxonomy" id="335476"/>
    <lineage>
        <taxon>Bacteria</taxon>
        <taxon>Pseudomonadati</taxon>
        <taxon>Pseudomonadota</taxon>
        <taxon>Betaproteobacteria</taxon>
        <taxon>Burkholderiales</taxon>
        <taxon>Comamonadaceae</taxon>
        <taxon>Polaromonas</taxon>
    </lineage>
</organism>
<evidence type="ECO:0000256" key="5">
    <source>
        <dbReference type="ARBA" id="ARBA00022764"/>
    </source>
</evidence>
<evidence type="ECO:0000256" key="6">
    <source>
        <dbReference type="ARBA" id="ARBA00023054"/>
    </source>
</evidence>
<dbReference type="Gene3D" id="2.40.420.20">
    <property type="match status" value="1"/>
</dbReference>
<dbReference type="GO" id="GO:0022857">
    <property type="term" value="F:transmembrane transporter activity"/>
    <property type="evidence" value="ECO:0007669"/>
    <property type="project" value="InterPro"/>
</dbReference>
<dbReference type="AlphaFoldDB" id="A0AAU7LRU8"/>
<dbReference type="InterPro" id="IPR006143">
    <property type="entry name" value="RND_pump_MFP"/>
</dbReference>
<dbReference type="GO" id="GO:0016020">
    <property type="term" value="C:membrane"/>
    <property type="evidence" value="ECO:0007669"/>
    <property type="project" value="InterPro"/>
</dbReference>
<dbReference type="PRINTS" id="PR01490">
    <property type="entry name" value="RTXTOXIND"/>
</dbReference>
<dbReference type="PANTHER" id="PTHR32347:SF29">
    <property type="entry name" value="UPF0194 MEMBRANE PROTEIN YBHG"/>
    <property type="match status" value="1"/>
</dbReference>
<evidence type="ECO:0000256" key="1">
    <source>
        <dbReference type="ARBA" id="ARBA00004418"/>
    </source>
</evidence>
<reference evidence="8" key="1">
    <citation type="submission" date="2024-05" db="EMBL/GenBank/DDBJ databases">
        <authorList>
            <person name="Bunk B."/>
            <person name="Swiderski J."/>
            <person name="Sproer C."/>
            <person name="Thiel V."/>
        </authorList>
    </citation>
    <scope>NUCLEOTIDE SEQUENCE</scope>
    <source>
        <strain evidence="8">DSM 17735</strain>
    </source>
</reference>
<dbReference type="InterPro" id="IPR050465">
    <property type="entry name" value="UPF0194_transport"/>
</dbReference>
<dbReference type="EMBL" id="CP157675">
    <property type="protein sequence ID" value="XBP70335.1"/>
    <property type="molecule type" value="Genomic_DNA"/>
</dbReference>
<dbReference type="Pfam" id="PF25954">
    <property type="entry name" value="Beta-barrel_RND_2"/>
    <property type="match status" value="1"/>
</dbReference>
<dbReference type="InterPro" id="IPR058792">
    <property type="entry name" value="Beta-barrel_RND_2"/>
</dbReference>
<dbReference type="GO" id="GO:0042597">
    <property type="term" value="C:periplasmic space"/>
    <property type="evidence" value="ECO:0007669"/>
    <property type="project" value="UniProtKB-SubCell"/>
</dbReference>
<dbReference type="Gene3D" id="2.40.30.170">
    <property type="match status" value="1"/>
</dbReference>
<name>A0AAU7LRU8_9BURK</name>
<evidence type="ECO:0000259" key="7">
    <source>
        <dbReference type="Pfam" id="PF25954"/>
    </source>
</evidence>
<comment type="similarity">
    <text evidence="3">Belongs to the UPF0194 family.</text>
</comment>
<dbReference type="Gene3D" id="2.40.50.100">
    <property type="match status" value="1"/>
</dbReference>
<evidence type="ECO:0000256" key="3">
    <source>
        <dbReference type="ARBA" id="ARBA00010602"/>
    </source>
</evidence>
<dbReference type="NCBIfam" id="TIGR01730">
    <property type="entry name" value="RND_mfp"/>
    <property type="match status" value="1"/>
</dbReference>
<keyword evidence="6" id="KW-0175">Coiled coil</keyword>
<dbReference type="SUPFAM" id="SSF111369">
    <property type="entry name" value="HlyD-like secretion proteins"/>
    <property type="match status" value="2"/>
</dbReference>
<protein>
    <submittedName>
        <fullName evidence="8">Efflux RND transporter periplasmic adaptor subunit</fullName>
    </submittedName>
</protein>
<accession>A0AAU7LRU8</accession>
<comment type="subcellular location">
    <subcellularLocation>
        <location evidence="1">Periplasm</location>
    </subcellularLocation>
</comment>
<feature type="domain" description="CusB-like beta-barrel" evidence="7">
    <location>
        <begin position="249"/>
        <end position="321"/>
    </location>
</feature>
<dbReference type="PANTHER" id="PTHR32347">
    <property type="entry name" value="EFFLUX SYSTEM COMPONENT YKNX-RELATED"/>
    <property type="match status" value="1"/>
</dbReference>
<keyword evidence="4" id="KW-0732">Signal</keyword>
<proteinExistence type="inferred from homology"/>
<keyword evidence="5" id="KW-0574">Periplasm</keyword>
<comment type="similarity">
    <text evidence="2">Belongs to the membrane fusion protein (MFP) (TC 8.A.1) family.</text>
</comment>
<sequence>MKPLFKWGVGALLVLAIAGAAVLASRRGTPVQLVSVARTGIVQSVVATGRLNAPARMDIGAEVTATVLEVRVREGDRVKAGALLLRLSDAEARAALQQASAALTEARGRATQQATVAAPVAGQAVVQAEAAFTSAERDHQRARELVAQGFFSQQKLDDARRALDTARSALQSARVQAQANQPSGVERTLAASRVDQAVAAVEIAQARLARLSIASPVDAVVLTRSVEPGSMAQPGHVLLTLAAQGGTRIDANVDEKNLRLLTPGMPARAVADAYPGQSFDAQLNYIAPAVDPQRGTVEVRLAVLSPPPFLRPDMTVSVELVGGLKKDALVLPSGAVRDADREAPWVLALQDGLAVRVPVKLGLRGVGSIEITEGLREGDAIIPQTEKAIAGDRVRPGPVVAPSKGMETPSFISR</sequence>
<evidence type="ECO:0000313" key="8">
    <source>
        <dbReference type="EMBL" id="XBP70335.1"/>
    </source>
</evidence>
<dbReference type="RefSeq" id="WP_349279621.1">
    <property type="nucleotide sequence ID" value="NZ_CBCSCU010000013.1"/>
</dbReference>